<dbReference type="InterPro" id="IPR045241">
    <property type="entry name" value="Prp46/PLRG1-like"/>
</dbReference>
<dbReference type="SMART" id="SM00320">
    <property type="entry name" value="WD40"/>
    <property type="match status" value="7"/>
</dbReference>
<comment type="subunit">
    <text evidence="8">Associated with the spliceosome.</text>
</comment>
<dbReference type="PROSITE" id="PS50294">
    <property type="entry name" value="WD_REPEATS_REGION"/>
    <property type="match status" value="4"/>
</dbReference>
<feature type="repeat" description="WD" evidence="7">
    <location>
        <begin position="264"/>
        <end position="305"/>
    </location>
</feature>
<keyword evidence="8" id="KW-0539">Nucleus</keyword>
<comment type="similarity">
    <text evidence="5 8">Belongs to the WD repeat PRL1/PRL2 family.</text>
</comment>
<dbReference type="CDD" id="cd00200">
    <property type="entry name" value="WD40"/>
    <property type="match status" value="1"/>
</dbReference>
<dbReference type="GO" id="GO:0000398">
    <property type="term" value="P:mRNA splicing, via spliceosome"/>
    <property type="evidence" value="ECO:0007669"/>
    <property type="project" value="UniProtKB-UniRule"/>
</dbReference>
<evidence type="ECO:0000256" key="6">
    <source>
        <dbReference type="ARBA" id="ARBA00026147"/>
    </source>
</evidence>
<keyword evidence="3 8" id="KW-0677">Repeat</keyword>
<dbReference type="InterPro" id="IPR019775">
    <property type="entry name" value="WD40_repeat_CS"/>
</dbReference>
<reference evidence="10 11" key="1">
    <citation type="submission" date="2016-02" db="EMBL/GenBank/DDBJ databases">
        <title>Comparative genomic and transcriptomic foundation for Pichia pastoris.</title>
        <authorList>
            <person name="Love K.R."/>
            <person name="Shah K.A."/>
            <person name="Whittaker C.A."/>
            <person name="Wu J."/>
            <person name="Bartlett M.C."/>
            <person name="Ma D."/>
            <person name="Leeson R.L."/>
            <person name="Priest M."/>
            <person name="Young S.K."/>
            <person name="Love J.C."/>
        </authorList>
    </citation>
    <scope>NUCLEOTIDE SEQUENCE [LARGE SCALE GENOMIC DNA]</scope>
    <source>
        <strain evidence="10 11">ATCC 28485</strain>
    </source>
</reference>
<dbReference type="PRINTS" id="PR00320">
    <property type="entry name" value="GPROTEINBRPT"/>
</dbReference>
<keyword evidence="4 8" id="KW-0508">mRNA splicing</keyword>
<evidence type="ECO:0000256" key="7">
    <source>
        <dbReference type="PROSITE-ProRule" id="PRU00221"/>
    </source>
</evidence>
<gene>
    <name evidence="10" type="primary">PRP46</name>
    <name evidence="10" type="ORF">ATY40_BA7503237</name>
</gene>
<dbReference type="GO" id="GO:0071013">
    <property type="term" value="C:catalytic step 2 spliceosome"/>
    <property type="evidence" value="ECO:0007669"/>
    <property type="project" value="TreeGrafter"/>
</dbReference>
<dbReference type="AlphaFoldDB" id="A0A1B2JCT5"/>
<sequence>MVFSENVTSGVDLLEKRTKKLFGVDLDPSQIFADDDASLLYSQTIIEKQYRNTQSLPEYLEAEIDREKYGESSIITSLKEKALPNISRSFHQAQLVLRKGTQDIQAQQLIKAQAQTAGLYSHMEQPEWHAPWKLMRVIVGHTGWVRSVAVEPENKWFATGSADRTIKVWDLVSGKLKLTLTGHIMAVRGLVISDRHPYLFSGSEDKTVKCWDLEKNQIIRDYHGHLSSVYSVDLHPTIDIIATAGRDSVVRVWDIRSRTPIHTLTGHTSTITNVKCLPTDPQIISTSMDGTVRLYDLVAGKCMKTLTHHRKAVRGMCVHPQEYAFATASSDSIRQWKLPEAQLLNNCSPVEPNKIINTLSVNQKGVLFSGADDGTLGFFDWRTGHQFQAAKNDPTPGSLDSESAVLASTFDNSGLRLITCTADKTIKIWKEDEMSTPETDPGLPWDPTTRIID</sequence>
<dbReference type="Gene3D" id="2.130.10.10">
    <property type="entry name" value="YVTN repeat-like/Quinoprotein amine dehydrogenase"/>
    <property type="match status" value="1"/>
</dbReference>
<organism evidence="10 11">
    <name type="scientific">Komagataella pastoris</name>
    <name type="common">Yeast</name>
    <name type="synonym">Pichia pastoris</name>
    <dbReference type="NCBI Taxonomy" id="4922"/>
    <lineage>
        <taxon>Eukaryota</taxon>
        <taxon>Fungi</taxon>
        <taxon>Dikarya</taxon>
        <taxon>Ascomycota</taxon>
        <taxon>Saccharomycotina</taxon>
        <taxon>Pichiomycetes</taxon>
        <taxon>Pichiales</taxon>
        <taxon>Pichiaceae</taxon>
        <taxon>Komagataella</taxon>
    </lineage>
</organism>
<evidence type="ECO:0000256" key="5">
    <source>
        <dbReference type="ARBA" id="ARBA00025726"/>
    </source>
</evidence>
<feature type="region of interest" description="Disordered" evidence="9">
    <location>
        <begin position="433"/>
        <end position="453"/>
    </location>
</feature>
<dbReference type="PROSITE" id="PS50082">
    <property type="entry name" value="WD_REPEATS_2"/>
    <property type="match status" value="4"/>
</dbReference>
<evidence type="ECO:0000256" key="1">
    <source>
        <dbReference type="ARBA" id="ARBA00022574"/>
    </source>
</evidence>
<keyword evidence="1 7" id="KW-0853">WD repeat</keyword>
<evidence type="ECO:0000256" key="2">
    <source>
        <dbReference type="ARBA" id="ARBA00022728"/>
    </source>
</evidence>
<keyword evidence="8" id="KW-0507">mRNA processing</keyword>
<accession>A0A1B2JCT5</accession>
<protein>
    <recommendedName>
        <fullName evidence="6 8">Pre-mRNA-splicing factor PRP46</fullName>
    </recommendedName>
    <alternativeName>
        <fullName evidence="8">Pre-mRNA-processing protein 46</fullName>
    </alternativeName>
</protein>
<dbReference type="GO" id="GO:0071011">
    <property type="term" value="C:precatalytic spliceosome"/>
    <property type="evidence" value="ECO:0007669"/>
    <property type="project" value="TreeGrafter"/>
</dbReference>
<comment type="function">
    <text evidence="8">Involved in pre-mRNA splicing and required for cell cycle progression at G2/M.</text>
</comment>
<dbReference type="PROSITE" id="PS00678">
    <property type="entry name" value="WD_REPEATS_1"/>
    <property type="match status" value="1"/>
</dbReference>
<dbReference type="FunFam" id="2.130.10.10:FF:000012">
    <property type="entry name" value="Putative pleiotropic regulator 1"/>
    <property type="match status" value="1"/>
</dbReference>
<evidence type="ECO:0000256" key="8">
    <source>
        <dbReference type="RuleBase" id="RU369036"/>
    </source>
</evidence>
<comment type="subcellular location">
    <subcellularLocation>
        <location evidence="8">Nucleus</location>
    </subcellularLocation>
</comment>
<name>A0A1B2JCT5_PICPA</name>
<feature type="repeat" description="WD" evidence="7">
    <location>
        <begin position="138"/>
        <end position="179"/>
    </location>
</feature>
<evidence type="ECO:0000256" key="3">
    <source>
        <dbReference type="ARBA" id="ARBA00022737"/>
    </source>
</evidence>
<dbReference type="InterPro" id="IPR015943">
    <property type="entry name" value="WD40/YVTN_repeat-like_dom_sf"/>
</dbReference>
<dbReference type="OrthoDB" id="10256122at2759"/>
<feature type="repeat" description="WD" evidence="7">
    <location>
        <begin position="180"/>
        <end position="221"/>
    </location>
</feature>
<evidence type="ECO:0000313" key="11">
    <source>
        <dbReference type="Proteomes" id="UP000094565"/>
    </source>
</evidence>
<dbReference type="PANTHER" id="PTHR19923">
    <property type="entry name" value="WD40 REPEAT PROTEINPRL1/PRL2-RELATED"/>
    <property type="match status" value="1"/>
</dbReference>
<keyword evidence="11" id="KW-1185">Reference proteome</keyword>
<evidence type="ECO:0000313" key="10">
    <source>
        <dbReference type="EMBL" id="ANZ75856.1"/>
    </source>
</evidence>
<evidence type="ECO:0000256" key="4">
    <source>
        <dbReference type="ARBA" id="ARBA00023187"/>
    </source>
</evidence>
<dbReference type="Pfam" id="PF00400">
    <property type="entry name" value="WD40"/>
    <property type="match status" value="6"/>
</dbReference>
<dbReference type="InterPro" id="IPR020472">
    <property type="entry name" value="WD40_PAC1"/>
</dbReference>
<dbReference type="GO" id="GO:0000974">
    <property type="term" value="C:Prp19 complex"/>
    <property type="evidence" value="ECO:0007669"/>
    <property type="project" value="TreeGrafter"/>
</dbReference>
<feature type="repeat" description="WD" evidence="7">
    <location>
        <begin position="222"/>
        <end position="263"/>
    </location>
</feature>
<dbReference type="Proteomes" id="UP000094565">
    <property type="component" value="Chromosome 2"/>
</dbReference>
<dbReference type="SUPFAM" id="SSF50978">
    <property type="entry name" value="WD40 repeat-like"/>
    <property type="match status" value="1"/>
</dbReference>
<keyword evidence="2 8" id="KW-0747">Spliceosome</keyword>
<dbReference type="EMBL" id="CP014585">
    <property type="protein sequence ID" value="ANZ75856.1"/>
    <property type="molecule type" value="Genomic_DNA"/>
</dbReference>
<dbReference type="InterPro" id="IPR001680">
    <property type="entry name" value="WD40_rpt"/>
</dbReference>
<dbReference type="InterPro" id="IPR036322">
    <property type="entry name" value="WD40_repeat_dom_sf"/>
</dbReference>
<proteinExistence type="inferred from homology"/>
<dbReference type="PANTHER" id="PTHR19923:SF0">
    <property type="entry name" value="PLEIOTROPIC REGULATOR 1"/>
    <property type="match status" value="1"/>
</dbReference>
<evidence type="ECO:0000256" key="9">
    <source>
        <dbReference type="SAM" id="MobiDB-lite"/>
    </source>
</evidence>